<comment type="caution">
    <text evidence="2">The sequence shown here is derived from an EMBL/GenBank/DDBJ whole genome shotgun (WGS) entry which is preliminary data.</text>
</comment>
<sequence>MRDTRAPRAANAYRIAERLDRPQRYSSEWRQLCRADRTRQSLYAFQDLFEDEEAENDALDQGVVKPEDDRVRSAYFLGAVAVGTLCLLLGAFFVV</sequence>
<keyword evidence="1" id="KW-1133">Transmembrane helix</keyword>
<gene>
    <name evidence="2" type="ORF">GCM10009093_11770</name>
</gene>
<evidence type="ECO:0000313" key="3">
    <source>
        <dbReference type="Proteomes" id="UP001500791"/>
    </source>
</evidence>
<evidence type="ECO:0000313" key="2">
    <source>
        <dbReference type="EMBL" id="GAA0386551.1"/>
    </source>
</evidence>
<keyword evidence="1" id="KW-0472">Membrane</keyword>
<keyword evidence="3" id="KW-1185">Reference proteome</keyword>
<dbReference type="EMBL" id="BAAAEJ010000003">
    <property type="protein sequence ID" value="GAA0386551.1"/>
    <property type="molecule type" value="Genomic_DNA"/>
</dbReference>
<proteinExistence type="predicted"/>
<accession>A0ABN0Y9D6</accession>
<reference evidence="2 3" key="1">
    <citation type="journal article" date="2019" name="Int. J. Syst. Evol. Microbiol.">
        <title>The Global Catalogue of Microorganisms (GCM) 10K type strain sequencing project: providing services to taxonomists for standard genome sequencing and annotation.</title>
        <authorList>
            <consortium name="The Broad Institute Genomics Platform"/>
            <consortium name="The Broad Institute Genome Sequencing Center for Infectious Disease"/>
            <person name="Wu L."/>
            <person name="Ma J."/>
        </authorList>
    </citation>
    <scope>NUCLEOTIDE SEQUENCE [LARGE SCALE GENOMIC DNA]</scope>
    <source>
        <strain evidence="2 3">JCM 13476</strain>
    </source>
</reference>
<name>A0ABN0Y9D6_9CAUL</name>
<organism evidence="2 3">
    <name type="scientific">Brevundimonas terrae</name>
    <dbReference type="NCBI Taxonomy" id="363631"/>
    <lineage>
        <taxon>Bacteria</taxon>
        <taxon>Pseudomonadati</taxon>
        <taxon>Pseudomonadota</taxon>
        <taxon>Alphaproteobacteria</taxon>
        <taxon>Caulobacterales</taxon>
        <taxon>Caulobacteraceae</taxon>
        <taxon>Brevundimonas</taxon>
    </lineage>
</organism>
<feature type="transmembrane region" description="Helical" evidence="1">
    <location>
        <begin position="74"/>
        <end position="94"/>
    </location>
</feature>
<evidence type="ECO:0000256" key="1">
    <source>
        <dbReference type="SAM" id="Phobius"/>
    </source>
</evidence>
<keyword evidence="1" id="KW-0812">Transmembrane</keyword>
<dbReference type="Proteomes" id="UP001500791">
    <property type="component" value="Unassembled WGS sequence"/>
</dbReference>
<protein>
    <submittedName>
        <fullName evidence="2">Uncharacterized protein</fullName>
    </submittedName>
</protein>